<name>A0A1I0FU59_9BACI</name>
<dbReference type="Pfam" id="PF01488">
    <property type="entry name" value="Shikimate_DH"/>
    <property type="match status" value="1"/>
</dbReference>
<dbReference type="UniPathway" id="UPA00053">
    <property type="reaction ID" value="UER00087"/>
</dbReference>
<evidence type="ECO:0000256" key="5">
    <source>
        <dbReference type="ARBA" id="ARBA00023002"/>
    </source>
</evidence>
<feature type="binding site" evidence="8">
    <location>
        <position position="252"/>
    </location>
    <ligand>
        <name>shikimate</name>
        <dbReference type="ChEBI" id="CHEBI:36208"/>
    </ligand>
</feature>
<keyword evidence="5 8" id="KW-0560">Oxidoreductase</keyword>
<evidence type="ECO:0000259" key="9">
    <source>
        <dbReference type="Pfam" id="PF01488"/>
    </source>
</evidence>
<dbReference type="GO" id="GO:0009423">
    <property type="term" value="P:chorismate biosynthetic process"/>
    <property type="evidence" value="ECO:0007669"/>
    <property type="project" value="UniProtKB-UniRule"/>
</dbReference>
<dbReference type="InterPro" id="IPR006151">
    <property type="entry name" value="Shikm_DH/Glu-tRNA_Rdtase"/>
</dbReference>
<dbReference type="InterPro" id="IPR041121">
    <property type="entry name" value="SDH_C"/>
</dbReference>
<feature type="binding site" evidence="8">
    <location>
        <position position="88"/>
    </location>
    <ligand>
        <name>shikimate</name>
        <dbReference type="ChEBI" id="CHEBI:36208"/>
    </ligand>
</feature>
<evidence type="ECO:0000313" key="12">
    <source>
        <dbReference type="EMBL" id="SET62068.1"/>
    </source>
</evidence>
<evidence type="ECO:0000259" key="10">
    <source>
        <dbReference type="Pfam" id="PF08501"/>
    </source>
</evidence>
<dbReference type="Gene3D" id="3.40.50.10860">
    <property type="entry name" value="Leucine Dehydrogenase, chain A, domain 1"/>
    <property type="match status" value="1"/>
</dbReference>
<evidence type="ECO:0000256" key="7">
    <source>
        <dbReference type="ARBA" id="ARBA00049442"/>
    </source>
</evidence>
<evidence type="ECO:0000256" key="8">
    <source>
        <dbReference type="HAMAP-Rule" id="MF_00222"/>
    </source>
</evidence>
<feature type="domain" description="SDH C-terminal" evidence="11">
    <location>
        <begin position="245"/>
        <end position="276"/>
    </location>
</feature>
<feature type="binding site" evidence="8">
    <location>
        <position position="224"/>
    </location>
    <ligand>
        <name>shikimate</name>
        <dbReference type="ChEBI" id="CHEBI:36208"/>
    </ligand>
</feature>
<dbReference type="InterPro" id="IPR046346">
    <property type="entry name" value="Aminoacid_DH-like_N_sf"/>
</dbReference>
<dbReference type="InterPro" id="IPR013708">
    <property type="entry name" value="Shikimate_DH-bd_N"/>
</dbReference>
<dbReference type="GO" id="GO:0050661">
    <property type="term" value="F:NADP binding"/>
    <property type="evidence" value="ECO:0007669"/>
    <property type="project" value="InterPro"/>
</dbReference>
<evidence type="ECO:0000259" key="11">
    <source>
        <dbReference type="Pfam" id="PF18317"/>
    </source>
</evidence>
<evidence type="ECO:0000256" key="2">
    <source>
        <dbReference type="ARBA" id="ARBA00012962"/>
    </source>
</evidence>
<dbReference type="GO" id="GO:0019632">
    <property type="term" value="P:shikimate metabolic process"/>
    <property type="evidence" value="ECO:0007669"/>
    <property type="project" value="InterPro"/>
</dbReference>
<dbReference type="GO" id="GO:0004764">
    <property type="term" value="F:shikimate 3-dehydrogenase (NADP+) activity"/>
    <property type="evidence" value="ECO:0007669"/>
    <property type="project" value="UniProtKB-UniRule"/>
</dbReference>
<dbReference type="InterPro" id="IPR022893">
    <property type="entry name" value="Shikimate_DH_fam"/>
</dbReference>
<dbReference type="Proteomes" id="UP000198618">
    <property type="component" value="Unassembled WGS sequence"/>
</dbReference>
<dbReference type="OrthoDB" id="9792692at2"/>
<feature type="active site" description="Proton acceptor" evidence="8">
    <location>
        <position position="67"/>
    </location>
</feature>
<comment type="pathway">
    <text evidence="1 8">Metabolic intermediate biosynthesis; chorismate biosynthesis; chorismate from D-erythrose 4-phosphate and phosphoenolpyruvate: step 4/7.</text>
</comment>
<accession>A0A1I0FU59</accession>
<dbReference type="InterPro" id="IPR036291">
    <property type="entry name" value="NAD(P)-bd_dom_sf"/>
</dbReference>
<dbReference type="GO" id="GO:0008652">
    <property type="term" value="P:amino acid biosynthetic process"/>
    <property type="evidence" value="ECO:0007669"/>
    <property type="project" value="UniProtKB-KW"/>
</dbReference>
<feature type="binding site" evidence="8">
    <location>
        <begin position="130"/>
        <end position="134"/>
    </location>
    <ligand>
        <name>NADP(+)</name>
        <dbReference type="ChEBI" id="CHEBI:58349"/>
    </ligand>
</feature>
<dbReference type="RefSeq" id="WP_090871578.1">
    <property type="nucleotide sequence ID" value="NZ_FOHE01000017.1"/>
</dbReference>
<keyword evidence="6 8" id="KW-0057">Aromatic amino acid biosynthesis</keyword>
<feature type="binding site" evidence="8">
    <location>
        <position position="245"/>
    </location>
    <ligand>
        <name>NADP(+)</name>
        <dbReference type="ChEBI" id="CHEBI:58349"/>
    </ligand>
</feature>
<evidence type="ECO:0000256" key="3">
    <source>
        <dbReference type="ARBA" id="ARBA00022605"/>
    </source>
</evidence>
<dbReference type="GO" id="GO:0009073">
    <property type="term" value="P:aromatic amino acid family biosynthetic process"/>
    <property type="evidence" value="ECO:0007669"/>
    <property type="project" value="UniProtKB-KW"/>
</dbReference>
<evidence type="ECO:0000313" key="13">
    <source>
        <dbReference type="Proteomes" id="UP000198618"/>
    </source>
</evidence>
<dbReference type="PANTHER" id="PTHR21089">
    <property type="entry name" value="SHIKIMATE DEHYDROGENASE"/>
    <property type="match status" value="1"/>
</dbReference>
<dbReference type="HAMAP" id="MF_00222">
    <property type="entry name" value="Shikimate_DH_AroE"/>
    <property type="match status" value="1"/>
</dbReference>
<comment type="subunit">
    <text evidence="8">Homodimer.</text>
</comment>
<comment type="function">
    <text evidence="8">Involved in the biosynthesis of the chorismate, which leads to the biosynthesis of aromatic amino acids. Catalyzes the reversible NADPH linked reduction of 3-dehydroshikimate (DHSA) to yield shikimate (SA).</text>
</comment>
<comment type="catalytic activity">
    <reaction evidence="7 8">
        <text>shikimate + NADP(+) = 3-dehydroshikimate + NADPH + H(+)</text>
        <dbReference type="Rhea" id="RHEA:17737"/>
        <dbReference type="ChEBI" id="CHEBI:15378"/>
        <dbReference type="ChEBI" id="CHEBI:16630"/>
        <dbReference type="ChEBI" id="CHEBI:36208"/>
        <dbReference type="ChEBI" id="CHEBI:57783"/>
        <dbReference type="ChEBI" id="CHEBI:58349"/>
        <dbReference type="EC" id="1.1.1.25"/>
    </reaction>
</comment>
<dbReference type="Pfam" id="PF18317">
    <property type="entry name" value="SDH_C"/>
    <property type="match status" value="1"/>
</dbReference>
<sequence>MNYRLGLIGFPISHSLSPWIHNMFLKNADQQGTYKTFEIIPEEFESTLNDIRKEEELDGFNVTIPFKQKIIPYLDEIDQYASAVGAVNTVKNINGKWVGYNTDGLGYIQSLKEKFPQLFRNKGIRVALVGAGGAARGIYFALMTNGFRRIDVGNRTLEHAMDLNLLSTPETITNIISLHELEKVITDYDLIIQTTNVGMKPNSDSSILSFSKLRHSQVVSDIVYQPLKTQLLRQAEEKGASILCGHSMLIYQAKAAFEIWTGREVDNIKEMEKQLQNILEG</sequence>
<reference evidence="12 13" key="1">
    <citation type="submission" date="2016-10" db="EMBL/GenBank/DDBJ databases">
        <authorList>
            <person name="de Groot N.N."/>
        </authorList>
    </citation>
    <scope>NUCLEOTIDE SEQUENCE [LARGE SCALE GENOMIC DNA]</scope>
    <source>
        <strain evidence="12 13">IBRC-M 10780</strain>
    </source>
</reference>
<dbReference type="GO" id="GO:0005829">
    <property type="term" value="C:cytosol"/>
    <property type="evidence" value="ECO:0007669"/>
    <property type="project" value="TreeGrafter"/>
</dbReference>
<dbReference type="STRING" id="930131.SAMN05216389_11761"/>
<proteinExistence type="inferred from homology"/>
<dbReference type="PANTHER" id="PTHR21089:SF1">
    <property type="entry name" value="BIFUNCTIONAL 3-DEHYDROQUINATE DEHYDRATASE_SHIKIMATE DEHYDROGENASE, CHLOROPLASTIC"/>
    <property type="match status" value="1"/>
</dbReference>
<dbReference type="SUPFAM" id="SSF53223">
    <property type="entry name" value="Aminoacid dehydrogenase-like, N-terminal domain"/>
    <property type="match status" value="1"/>
</dbReference>
<dbReference type="EC" id="1.1.1.25" evidence="2 8"/>
<feature type="domain" description="Shikimate dehydrogenase substrate binding N-terminal" evidence="10">
    <location>
        <begin position="7"/>
        <end position="90"/>
    </location>
</feature>
<comment type="similarity">
    <text evidence="8">Belongs to the shikimate dehydrogenase family.</text>
</comment>
<dbReference type="SUPFAM" id="SSF51735">
    <property type="entry name" value="NAD(P)-binding Rossmann-fold domains"/>
    <property type="match status" value="1"/>
</dbReference>
<dbReference type="Pfam" id="PF08501">
    <property type="entry name" value="Shikimate_dh_N"/>
    <property type="match status" value="1"/>
</dbReference>
<gene>
    <name evidence="8" type="primary">aroE</name>
    <name evidence="12" type="ORF">SAMN05216389_11761</name>
</gene>
<keyword evidence="4 8" id="KW-0521">NADP</keyword>
<feature type="binding site" evidence="8">
    <location>
        <position position="63"/>
    </location>
    <ligand>
        <name>shikimate</name>
        <dbReference type="ChEBI" id="CHEBI:36208"/>
    </ligand>
</feature>
<keyword evidence="3 8" id="KW-0028">Amino-acid biosynthesis</keyword>
<dbReference type="Gene3D" id="3.40.50.720">
    <property type="entry name" value="NAD(P)-binding Rossmann-like Domain"/>
    <property type="match status" value="1"/>
</dbReference>
<protein>
    <recommendedName>
        <fullName evidence="2 8">Shikimate dehydrogenase (NADP(+))</fullName>
        <shortName evidence="8">SDH</shortName>
        <ecNumber evidence="2 8">1.1.1.25</ecNumber>
    </recommendedName>
</protein>
<dbReference type="CDD" id="cd01065">
    <property type="entry name" value="NAD_bind_Shikimate_DH"/>
    <property type="match status" value="1"/>
</dbReference>
<dbReference type="NCBIfam" id="TIGR00507">
    <property type="entry name" value="aroE"/>
    <property type="match status" value="1"/>
</dbReference>
<evidence type="ECO:0000256" key="4">
    <source>
        <dbReference type="ARBA" id="ARBA00022857"/>
    </source>
</evidence>
<feature type="domain" description="Quinate/shikimate 5-dehydrogenase/glutamyl-tRNA reductase" evidence="9">
    <location>
        <begin position="121"/>
        <end position="196"/>
    </location>
</feature>
<dbReference type="AlphaFoldDB" id="A0A1I0FU59"/>
<dbReference type="EMBL" id="FOHE01000017">
    <property type="protein sequence ID" value="SET62068.1"/>
    <property type="molecule type" value="Genomic_DNA"/>
</dbReference>
<feature type="binding site" evidence="8">
    <location>
        <begin position="15"/>
        <end position="17"/>
    </location>
    <ligand>
        <name>shikimate</name>
        <dbReference type="ChEBI" id="CHEBI:36208"/>
    </ligand>
</feature>
<organism evidence="12 13">
    <name type="scientific">Oceanobacillus limi</name>
    <dbReference type="NCBI Taxonomy" id="930131"/>
    <lineage>
        <taxon>Bacteria</taxon>
        <taxon>Bacillati</taxon>
        <taxon>Bacillota</taxon>
        <taxon>Bacilli</taxon>
        <taxon>Bacillales</taxon>
        <taxon>Bacillaceae</taxon>
        <taxon>Oceanobacillus</taxon>
    </lineage>
</organism>
<feature type="binding site" evidence="8">
    <location>
        <position position="103"/>
    </location>
    <ligand>
        <name>shikimate</name>
        <dbReference type="ChEBI" id="CHEBI:36208"/>
    </ligand>
</feature>
<dbReference type="InterPro" id="IPR011342">
    <property type="entry name" value="Shikimate_DH"/>
</dbReference>
<evidence type="ECO:0000256" key="6">
    <source>
        <dbReference type="ARBA" id="ARBA00023141"/>
    </source>
</evidence>
<feature type="binding site" evidence="8">
    <location>
        <position position="222"/>
    </location>
    <ligand>
        <name>NADP(+)</name>
        <dbReference type="ChEBI" id="CHEBI:58349"/>
    </ligand>
</feature>
<comment type="caution">
    <text evidence="8">Lacks conserved residue(s) required for the propagation of feature annotation.</text>
</comment>
<evidence type="ECO:0000256" key="1">
    <source>
        <dbReference type="ARBA" id="ARBA00004871"/>
    </source>
</evidence>
<keyword evidence="13" id="KW-1185">Reference proteome</keyword>